<evidence type="ECO:0000313" key="12">
    <source>
        <dbReference type="EMBL" id="ASP49710.1"/>
    </source>
</evidence>
<dbReference type="SMART" id="SM00388">
    <property type="entry name" value="HisKA"/>
    <property type="match status" value="1"/>
</dbReference>
<evidence type="ECO:0000259" key="11">
    <source>
        <dbReference type="PROSITE" id="PS50109"/>
    </source>
</evidence>
<feature type="domain" description="Histidine kinase" evidence="11">
    <location>
        <begin position="217"/>
        <end position="427"/>
    </location>
</feature>
<keyword evidence="10" id="KW-0472">Membrane</keyword>
<dbReference type="CDD" id="cd00082">
    <property type="entry name" value="HisKA"/>
    <property type="match status" value="1"/>
</dbReference>
<dbReference type="Proteomes" id="UP000202259">
    <property type="component" value="Chromosome"/>
</dbReference>
<keyword evidence="6" id="KW-0808">Transferase</keyword>
<dbReference type="PANTHER" id="PTHR44936:SF10">
    <property type="entry name" value="SENSOR PROTEIN RSTB"/>
    <property type="match status" value="1"/>
</dbReference>
<dbReference type="GO" id="GO:0005524">
    <property type="term" value="F:ATP binding"/>
    <property type="evidence" value="ECO:0007669"/>
    <property type="project" value="UniProtKB-KW"/>
</dbReference>
<evidence type="ECO:0000256" key="1">
    <source>
        <dbReference type="ARBA" id="ARBA00000085"/>
    </source>
</evidence>
<evidence type="ECO:0000256" key="4">
    <source>
        <dbReference type="ARBA" id="ARBA00022475"/>
    </source>
</evidence>
<dbReference type="PRINTS" id="PR00344">
    <property type="entry name" value="BCTRLSENSOR"/>
</dbReference>
<keyword evidence="9" id="KW-0067">ATP-binding</keyword>
<dbReference type="InterPro" id="IPR036097">
    <property type="entry name" value="HisK_dim/P_sf"/>
</dbReference>
<keyword evidence="10" id="KW-0812">Transmembrane</keyword>
<dbReference type="SUPFAM" id="SSF47384">
    <property type="entry name" value="Homodimeric domain of signal transducing histidine kinase"/>
    <property type="match status" value="1"/>
</dbReference>
<dbReference type="InterPro" id="IPR004358">
    <property type="entry name" value="Sig_transdc_His_kin-like_C"/>
</dbReference>
<gene>
    <name evidence="12" type="ORF">B5D82_19210</name>
</gene>
<organism evidence="12 13">
    <name type="scientific">Cognaticolwellia beringensis</name>
    <dbReference type="NCBI Taxonomy" id="1967665"/>
    <lineage>
        <taxon>Bacteria</taxon>
        <taxon>Pseudomonadati</taxon>
        <taxon>Pseudomonadota</taxon>
        <taxon>Gammaproteobacteria</taxon>
        <taxon>Alteromonadales</taxon>
        <taxon>Colwelliaceae</taxon>
        <taxon>Cognaticolwellia</taxon>
    </lineage>
</organism>
<name>A0A222GCY6_9GAMM</name>
<keyword evidence="7" id="KW-0547">Nucleotide-binding</keyword>
<dbReference type="SMART" id="SM00387">
    <property type="entry name" value="HATPase_c"/>
    <property type="match status" value="1"/>
</dbReference>
<dbReference type="GO" id="GO:0005886">
    <property type="term" value="C:plasma membrane"/>
    <property type="evidence" value="ECO:0007669"/>
    <property type="project" value="UniProtKB-SubCell"/>
</dbReference>
<keyword evidence="8 12" id="KW-0418">Kinase</keyword>
<evidence type="ECO:0000256" key="10">
    <source>
        <dbReference type="SAM" id="Phobius"/>
    </source>
</evidence>
<evidence type="ECO:0000256" key="9">
    <source>
        <dbReference type="ARBA" id="ARBA00022840"/>
    </source>
</evidence>
<protein>
    <recommendedName>
        <fullName evidence="3">histidine kinase</fullName>
        <ecNumber evidence="3">2.7.13.3</ecNumber>
    </recommendedName>
</protein>
<dbReference type="Gene3D" id="3.30.565.10">
    <property type="entry name" value="Histidine kinase-like ATPase, C-terminal domain"/>
    <property type="match status" value="1"/>
</dbReference>
<feature type="transmembrane region" description="Helical" evidence="10">
    <location>
        <begin position="7"/>
        <end position="25"/>
    </location>
</feature>
<keyword evidence="5" id="KW-0597">Phosphoprotein</keyword>
<evidence type="ECO:0000256" key="3">
    <source>
        <dbReference type="ARBA" id="ARBA00012438"/>
    </source>
</evidence>
<accession>A0A222GCY6</accession>
<dbReference type="PROSITE" id="PS50109">
    <property type="entry name" value="HIS_KIN"/>
    <property type="match status" value="1"/>
</dbReference>
<keyword evidence="10" id="KW-1133">Transmembrane helix</keyword>
<evidence type="ECO:0000256" key="2">
    <source>
        <dbReference type="ARBA" id="ARBA00004651"/>
    </source>
</evidence>
<evidence type="ECO:0000313" key="13">
    <source>
        <dbReference type="Proteomes" id="UP000202259"/>
    </source>
</evidence>
<dbReference type="InterPro" id="IPR003661">
    <property type="entry name" value="HisK_dim/P_dom"/>
</dbReference>
<evidence type="ECO:0000256" key="6">
    <source>
        <dbReference type="ARBA" id="ARBA00022679"/>
    </source>
</evidence>
<comment type="subcellular location">
    <subcellularLocation>
        <location evidence="2">Cell membrane</location>
        <topology evidence="2">Multi-pass membrane protein</topology>
    </subcellularLocation>
</comment>
<evidence type="ECO:0000256" key="8">
    <source>
        <dbReference type="ARBA" id="ARBA00022777"/>
    </source>
</evidence>
<evidence type="ECO:0000256" key="7">
    <source>
        <dbReference type="ARBA" id="ARBA00022741"/>
    </source>
</evidence>
<dbReference type="AlphaFoldDB" id="A0A222GCY6"/>
<dbReference type="RefSeq" id="WP_081154032.1">
    <property type="nucleotide sequence ID" value="NZ_CP020465.1"/>
</dbReference>
<dbReference type="Pfam" id="PF00512">
    <property type="entry name" value="HisKA"/>
    <property type="match status" value="1"/>
</dbReference>
<dbReference type="EC" id="2.7.13.3" evidence="3"/>
<reference evidence="12 13" key="1">
    <citation type="submission" date="2017-08" db="EMBL/GenBank/DDBJ databases">
        <title>Complete genome of Colwellia sp. NB097-1, a psychrophile bacterium ioslated from Bering Sea.</title>
        <authorList>
            <person name="Chen X."/>
        </authorList>
    </citation>
    <scope>NUCLEOTIDE SEQUENCE [LARGE SCALE GENOMIC DNA]</scope>
    <source>
        <strain evidence="12 13">NB097-1</strain>
    </source>
</reference>
<evidence type="ECO:0000256" key="5">
    <source>
        <dbReference type="ARBA" id="ARBA00022553"/>
    </source>
</evidence>
<keyword evidence="4" id="KW-1003">Cell membrane</keyword>
<dbReference type="InterPro" id="IPR036890">
    <property type="entry name" value="HATPase_C_sf"/>
</dbReference>
<dbReference type="SUPFAM" id="SSF55874">
    <property type="entry name" value="ATPase domain of HSP90 chaperone/DNA topoisomerase II/histidine kinase"/>
    <property type="match status" value="1"/>
</dbReference>
<dbReference type="PANTHER" id="PTHR44936">
    <property type="entry name" value="SENSOR PROTEIN CREC"/>
    <property type="match status" value="1"/>
</dbReference>
<sequence>MKLGRSFFSLYFLIISIFIVFSWMLDEVWSSYLEQDIESYTGYKSMLLSLSNYLEKHPENEWQEIISGAAKQWQLPLKLMSEQQEKIISHQRNDVIKEDNTHIYYDNDAVEIHHRINSAGTVIVLGPAKMPTRPRVEALIRVILLACLACILFFWLRPLSRDLDQLRKTAIDFGQESFDVVAPKASSKMTEPMVTAFNTMASRIKRLIDAHKELSTAVAHELRTPLARTKFALQMLGCTDDKAKQEKYRTAISKDICELEQLINEMLIYASFDSDRPELNFNEESLVEIVEKQVSNYQQFDQNFNIINMLGDVSVQADRQFIGRALNNYISNAIKYGKGEIDITIMQKDDHCQIKVTDNGEGVSDDFKCTIFDAFSRGDTSRNRETGGFGLGLAIVCRIMEWHGGSASVVDSEHGGATFILSWPIKHVIA</sequence>
<dbReference type="KEGG" id="cber:B5D82_19210"/>
<dbReference type="EMBL" id="CP020465">
    <property type="protein sequence ID" value="ASP49710.1"/>
    <property type="molecule type" value="Genomic_DNA"/>
</dbReference>
<comment type="catalytic activity">
    <reaction evidence="1">
        <text>ATP + protein L-histidine = ADP + protein N-phospho-L-histidine.</text>
        <dbReference type="EC" id="2.7.13.3"/>
    </reaction>
</comment>
<dbReference type="InterPro" id="IPR005467">
    <property type="entry name" value="His_kinase_dom"/>
</dbReference>
<dbReference type="GO" id="GO:0000155">
    <property type="term" value="F:phosphorelay sensor kinase activity"/>
    <property type="evidence" value="ECO:0007669"/>
    <property type="project" value="InterPro"/>
</dbReference>
<dbReference type="InterPro" id="IPR050980">
    <property type="entry name" value="2C_sensor_his_kinase"/>
</dbReference>
<keyword evidence="13" id="KW-1185">Reference proteome</keyword>
<dbReference type="OrthoDB" id="9804645at2"/>
<dbReference type="InterPro" id="IPR003594">
    <property type="entry name" value="HATPase_dom"/>
</dbReference>
<dbReference type="Gene3D" id="1.10.287.130">
    <property type="match status" value="1"/>
</dbReference>
<feature type="transmembrane region" description="Helical" evidence="10">
    <location>
        <begin position="138"/>
        <end position="156"/>
    </location>
</feature>
<proteinExistence type="predicted"/>
<dbReference type="Pfam" id="PF02518">
    <property type="entry name" value="HATPase_c"/>
    <property type="match status" value="1"/>
</dbReference>